<dbReference type="AlphaFoldDB" id="A0A9N9CSZ6"/>
<accession>A0A9N9CSZ6</accession>
<keyword evidence="3" id="KW-1185">Reference proteome</keyword>
<organism evidence="2 3">
    <name type="scientific">Funneliformis mosseae</name>
    <name type="common">Endomycorrhizal fungus</name>
    <name type="synonym">Glomus mosseae</name>
    <dbReference type="NCBI Taxonomy" id="27381"/>
    <lineage>
        <taxon>Eukaryota</taxon>
        <taxon>Fungi</taxon>
        <taxon>Fungi incertae sedis</taxon>
        <taxon>Mucoromycota</taxon>
        <taxon>Glomeromycotina</taxon>
        <taxon>Glomeromycetes</taxon>
        <taxon>Glomerales</taxon>
        <taxon>Glomeraceae</taxon>
        <taxon>Funneliformis</taxon>
    </lineage>
</organism>
<dbReference type="SUPFAM" id="SSF47095">
    <property type="entry name" value="HMG-box"/>
    <property type="match status" value="1"/>
</dbReference>
<feature type="domain" description="HMG box" evidence="1">
    <location>
        <begin position="55"/>
        <end position="116"/>
    </location>
</feature>
<dbReference type="Gene3D" id="1.10.30.10">
    <property type="entry name" value="High mobility group box domain"/>
    <property type="match status" value="1"/>
</dbReference>
<sequence>MTQKQEYVRKQPKSDEEIVYGSNYNFTLDIETLLISPIPKKRVKYYKKTGYNKPLRPQKSFSLYIINKEAQLALAGLKLNSDEKSKIISKMWKNEPRNIKEIFDALYRMNKAFHIKKCGINQSQPRQQKKEIRLIESNFSPSVFDNNLQEPASSFPPPKLYSNNAQHMTDFELFPDSTSMEVDNGIFQDFNYNFDFELFSAASSPETSTGFYNDDFKGEMNFFSSLNTIESKDTTPVTEQIDNDNLYHDLSDIRTTHHEHLKGTLSNKEGQFFFISSRISF</sequence>
<dbReference type="InterPro" id="IPR009071">
    <property type="entry name" value="HMG_box_dom"/>
</dbReference>
<comment type="caution">
    <text evidence="2">The sequence shown here is derived from an EMBL/GenBank/DDBJ whole genome shotgun (WGS) entry which is preliminary data.</text>
</comment>
<evidence type="ECO:0000259" key="1">
    <source>
        <dbReference type="Pfam" id="PF00505"/>
    </source>
</evidence>
<reference evidence="2" key="1">
    <citation type="submission" date="2021-06" db="EMBL/GenBank/DDBJ databases">
        <authorList>
            <person name="Kallberg Y."/>
            <person name="Tangrot J."/>
            <person name="Rosling A."/>
        </authorList>
    </citation>
    <scope>NUCLEOTIDE SEQUENCE</scope>
    <source>
        <strain evidence="2">87-6 pot B 2015</strain>
    </source>
</reference>
<dbReference type="Pfam" id="PF00505">
    <property type="entry name" value="HMG_box"/>
    <property type="match status" value="1"/>
</dbReference>
<dbReference type="Proteomes" id="UP000789375">
    <property type="component" value="Unassembled WGS sequence"/>
</dbReference>
<protein>
    <submittedName>
        <fullName evidence="2">1969_t:CDS:1</fullName>
    </submittedName>
</protein>
<dbReference type="InterPro" id="IPR036910">
    <property type="entry name" value="HMG_box_dom_sf"/>
</dbReference>
<proteinExistence type="predicted"/>
<evidence type="ECO:0000313" key="3">
    <source>
        <dbReference type="Proteomes" id="UP000789375"/>
    </source>
</evidence>
<dbReference type="EMBL" id="CAJVPP010002764">
    <property type="protein sequence ID" value="CAG8610940.1"/>
    <property type="molecule type" value="Genomic_DNA"/>
</dbReference>
<gene>
    <name evidence="2" type="ORF">FMOSSE_LOCUS9455</name>
</gene>
<evidence type="ECO:0000313" key="2">
    <source>
        <dbReference type="EMBL" id="CAG8610940.1"/>
    </source>
</evidence>
<name>A0A9N9CSZ6_FUNMO</name>